<dbReference type="SUPFAM" id="SSF47336">
    <property type="entry name" value="ACP-like"/>
    <property type="match status" value="1"/>
</dbReference>
<evidence type="ECO:0000313" key="2">
    <source>
        <dbReference type="Proteomes" id="UP000232638"/>
    </source>
</evidence>
<dbReference type="EMBL" id="CP020372">
    <property type="protein sequence ID" value="AUB85536.1"/>
    <property type="molecule type" value="Genomic_DNA"/>
</dbReference>
<reference evidence="1 2" key="1">
    <citation type="submission" date="2017-03" db="EMBL/GenBank/DDBJ databases">
        <title>Complete genome sequence of Candidatus 'Thiodictyon syntrophicum' sp. nov. strain Cad16T, a photolithoautotroph purple sulfur bacterium isolated from an alpine meromictic lake.</title>
        <authorList>
            <person name="Luedin S.M."/>
            <person name="Pothier J.F."/>
            <person name="Danza F."/>
            <person name="Storelli N."/>
            <person name="Wittwer M."/>
            <person name="Tonolla M."/>
        </authorList>
    </citation>
    <scope>NUCLEOTIDE SEQUENCE [LARGE SCALE GENOMIC DNA]</scope>
    <source>
        <strain evidence="1 2">Cad16T</strain>
        <plasmid evidence="2">Plasmid pts485</plasmid>
    </source>
</reference>
<evidence type="ECO:0008006" key="3">
    <source>
        <dbReference type="Google" id="ProtNLM"/>
    </source>
</evidence>
<evidence type="ECO:0000313" key="1">
    <source>
        <dbReference type="EMBL" id="AUB85536.1"/>
    </source>
</evidence>
<sequence>MSEHRPMGPIACAVFDFLRNEVGVRRFASDSDLKKDLGIDGDDAVELLERFSQAFDVDAGDFDCAEYFGPEAGFNPFSWLWRLTKTTQGLKPFTVGDLVRAAEKRKF</sequence>
<dbReference type="OrthoDB" id="6476622at2"/>
<gene>
    <name evidence="1" type="ORF">THSYN_31990</name>
</gene>
<protein>
    <recommendedName>
        <fullName evidence="3">Acyl carrier protein</fullName>
    </recommendedName>
</protein>
<dbReference type="AlphaFoldDB" id="A0A2K8UIZ1"/>
<proteinExistence type="predicted"/>
<dbReference type="InterPro" id="IPR010862">
    <property type="entry name" value="DUF1493"/>
</dbReference>
<dbReference type="Proteomes" id="UP000232638">
    <property type="component" value="Plasmid pTs485"/>
</dbReference>
<keyword evidence="1" id="KW-0614">Plasmid</keyword>
<dbReference type="RefSeq" id="WP_100923157.1">
    <property type="nucleotide sequence ID" value="NZ_CP020372.1"/>
</dbReference>
<dbReference type="KEGG" id="tsy:THSYN_31990"/>
<dbReference type="Gene3D" id="1.10.1200.10">
    <property type="entry name" value="ACP-like"/>
    <property type="match status" value="1"/>
</dbReference>
<accession>A0A2K8UIZ1</accession>
<geneLocation type="plasmid" evidence="2">
    <name>pts485</name>
</geneLocation>
<organism evidence="1 2">
    <name type="scientific">Candidatus Thiodictyon syntrophicum</name>
    <dbReference type="NCBI Taxonomy" id="1166950"/>
    <lineage>
        <taxon>Bacteria</taxon>
        <taxon>Pseudomonadati</taxon>
        <taxon>Pseudomonadota</taxon>
        <taxon>Gammaproteobacteria</taxon>
        <taxon>Chromatiales</taxon>
        <taxon>Chromatiaceae</taxon>
        <taxon>Thiodictyon</taxon>
    </lineage>
</organism>
<name>A0A2K8UIZ1_9GAMM</name>
<dbReference type="Pfam" id="PF07377">
    <property type="entry name" value="DUF1493"/>
    <property type="match status" value="1"/>
</dbReference>
<keyword evidence="2" id="KW-1185">Reference proteome</keyword>
<dbReference type="InterPro" id="IPR036736">
    <property type="entry name" value="ACP-like_sf"/>
</dbReference>